<dbReference type="Proteomes" id="UP000839904">
    <property type="component" value="Unassembled WGS sequence"/>
</dbReference>
<comment type="caution">
    <text evidence="1">The sequence shown here is derived from an EMBL/GenBank/DDBJ whole genome shotgun (WGS) entry which is preliminary data.</text>
</comment>
<accession>A0A603KX72</accession>
<dbReference type="EMBL" id="AAKOJA010000007">
    <property type="protein sequence ID" value="ECT9426035.1"/>
    <property type="molecule type" value="Genomic_DNA"/>
</dbReference>
<proteinExistence type="predicted"/>
<sequence>MNAVPTVKQRQAVRGLPELPFSLYVTSAPGTKPTTPKKFQSLMGSLQKNSDVWDWLPYFPPMMVIFLISHRLWRIGRNRM</sequence>
<evidence type="ECO:0000313" key="1">
    <source>
        <dbReference type="EMBL" id="ECT9426035.1"/>
    </source>
</evidence>
<dbReference type="AlphaFoldDB" id="A0A603KX72"/>
<name>A0A603KX72_SALER</name>
<reference evidence="1" key="1">
    <citation type="submission" date="2018-07" db="EMBL/GenBank/DDBJ databases">
        <authorList>
            <consortium name="PulseNet: The National Subtyping Network for Foodborne Disease Surveillance"/>
            <person name="Tarr C.L."/>
            <person name="Trees E."/>
            <person name="Katz L.S."/>
            <person name="Carleton-Romer H.A."/>
            <person name="Stroika S."/>
            <person name="Kucerova Z."/>
            <person name="Roache K.F."/>
            <person name="Sabol A.L."/>
            <person name="Besser J."/>
            <person name="Gerner-Smidt P."/>
        </authorList>
    </citation>
    <scope>NUCLEOTIDE SEQUENCE [LARGE SCALE GENOMIC DNA]</scope>
    <source>
        <strain evidence="1">PNUSAS018503</strain>
    </source>
</reference>
<protein>
    <submittedName>
        <fullName evidence="1">Uncharacterized protein</fullName>
    </submittedName>
</protein>
<organism evidence="1">
    <name type="scientific">Salmonella enterica</name>
    <name type="common">Salmonella choleraesuis</name>
    <dbReference type="NCBI Taxonomy" id="28901"/>
    <lineage>
        <taxon>Bacteria</taxon>
        <taxon>Pseudomonadati</taxon>
        <taxon>Pseudomonadota</taxon>
        <taxon>Gammaproteobacteria</taxon>
        <taxon>Enterobacterales</taxon>
        <taxon>Enterobacteriaceae</taxon>
        <taxon>Salmonella</taxon>
    </lineage>
</organism>
<gene>
    <name evidence="1" type="ORF">CG587_16160</name>
</gene>